<dbReference type="EMBL" id="MK618715">
    <property type="protein sequence ID" value="QBQ72188.1"/>
    <property type="molecule type" value="Genomic_DNA"/>
</dbReference>
<organism evidence="2 3">
    <name type="scientific">Serratia phage Parlo</name>
    <dbReference type="NCBI Taxonomy" id="2557554"/>
    <lineage>
        <taxon>Viruses</taxon>
        <taxon>Duplodnaviria</taxon>
        <taxon>Heunggongvirae</taxon>
        <taxon>Uroviricota</taxon>
        <taxon>Caudoviricetes</taxon>
        <taxon>Parlovirus</taxon>
        <taxon>Parlovirus parlo</taxon>
    </lineage>
</organism>
<protein>
    <recommendedName>
        <fullName evidence="4">Ead/Ea22-like family protein</fullName>
    </recommendedName>
</protein>
<evidence type="ECO:0008006" key="4">
    <source>
        <dbReference type="Google" id="ProtNLM"/>
    </source>
</evidence>
<evidence type="ECO:0000313" key="3">
    <source>
        <dbReference type="Proteomes" id="UP000307326"/>
    </source>
</evidence>
<feature type="coiled-coil region" evidence="1">
    <location>
        <begin position="80"/>
        <end position="121"/>
    </location>
</feature>
<name>A0A482MG40_9CAUD</name>
<gene>
    <name evidence="2" type="ORF">CPT_Parlo_039</name>
</gene>
<proteinExistence type="predicted"/>
<accession>A0A482MG40</accession>
<keyword evidence="1" id="KW-0175">Coiled coil</keyword>
<keyword evidence="3" id="KW-1185">Reference proteome</keyword>
<evidence type="ECO:0000313" key="2">
    <source>
        <dbReference type="EMBL" id="QBQ72188.1"/>
    </source>
</evidence>
<reference evidence="3" key="1">
    <citation type="submission" date="2019-03" db="EMBL/GenBank/DDBJ databases">
        <authorList>
            <person name="Bockoven R."/>
            <person name="Gutierrez J."/>
            <person name="Newkirk H."/>
            <person name="Liu M."/>
            <person name="Ramsey J."/>
            <person name="Cahill J."/>
        </authorList>
    </citation>
    <scope>NUCLEOTIDE SEQUENCE [LARGE SCALE GENOMIC DNA]</scope>
</reference>
<sequence>MTNKITTTGTVRFMRSEEPGRCICCKGDHHIYCRPVDWDDGKSASRMIENLVASSEEMEGRRLRVTVEVVEEHAPAPEALASITQRAHEQEGRADVAEDNLELARQRIAELEGSATLLTNQRDLWYGKVQDLEAKLATPVRLKKVDSSNVPYAGDGFNAAVDYCADRVRAAGFTVEGDE</sequence>
<evidence type="ECO:0000256" key="1">
    <source>
        <dbReference type="SAM" id="Coils"/>
    </source>
</evidence>
<dbReference type="Proteomes" id="UP000307326">
    <property type="component" value="Segment"/>
</dbReference>